<sequence>MIPPQTQQKMEAQVCLVNDKMAQRNTFIAHLNALLKVQSRSSSLNKRSSWFKTPPPSTVFLIGAKFILQGLKSHEKLRIERSAHA</sequence>
<organism evidence="1 2">
    <name type="scientific">Plakobranchus ocellatus</name>
    <dbReference type="NCBI Taxonomy" id="259542"/>
    <lineage>
        <taxon>Eukaryota</taxon>
        <taxon>Metazoa</taxon>
        <taxon>Spiralia</taxon>
        <taxon>Lophotrochozoa</taxon>
        <taxon>Mollusca</taxon>
        <taxon>Gastropoda</taxon>
        <taxon>Heterobranchia</taxon>
        <taxon>Euthyneura</taxon>
        <taxon>Panpulmonata</taxon>
        <taxon>Sacoglossa</taxon>
        <taxon>Placobranchoidea</taxon>
        <taxon>Plakobranchidae</taxon>
        <taxon>Plakobranchus</taxon>
    </lineage>
</organism>
<dbReference type="EMBL" id="BLXT01000847">
    <property type="protein sequence ID" value="GFN80830.1"/>
    <property type="molecule type" value="Genomic_DNA"/>
</dbReference>
<name>A0AAV3YEJ1_9GAST</name>
<dbReference type="AlphaFoldDB" id="A0AAV3YEJ1"/>
<reference evidence="1 2" key="1">
    <citation type="journal article" date="2021" name="Elife">
        <title>Chloroplast acquisition without the gene transfer in kleptoplastic sea slugs, Plakobranchus ocellatus.</title>
        <authorList>
            <person name="Maeda T."/>
            <person name="Takahashi S."/>
            <person name="Yoshida T."/>
            <person name="Shimamura S."/>
            <person name="Takaki Y."/>
            <person name="Nagai Y."/>
            <person name="Toyoda A."/>
            <person name="Suzuki Y."/>
            <person name="Arimoto A."/>
            <person name="Ishii H."/>
            <person name="Satoh N."/>
            <person name="Nishiyama T."/>
            <person name="Hasebe M."/>
            <person name="Maruyama T."/>
            <person name="Minagawa J."/>
            <person name="Obokata J."/>
            <person name="Shigenobu S."/>
        </authorList>
    </citation>
    <scope>NUCLEOTIDE SEQUENCE [LARGE SCALE GENOMIC DNA]</scope>
</reference>
<evidence type="ECO:0000313" key="2">
    <source>
        <dbReference type="Proteomes" id="UP000735302"/>
    </source>
</evidence>
<accession>A0AAV3YEJ1</accession>
<protein>
    <submittedName>
        <fullName evidence="1">Uncharacterized protein</fullName>
    </submittedName>
</protein>
<proteinExistence type="predicted"/>
<dbReference type="Proteomes" id="UP000735302">
    <property type="component" value="Unassembled WGS sequence"/>
</dbReference>
<keyword evidence="2" id="KW-1185">Reference proteome</keyword>
<gene>
    <name evidence="1" type="ORF">PoB_000733600</name>
</gene>
<comment type="caution">
    <text evidence="1">The sequence shown here is derived from an EMBL/GenBank/DDBJ whole genome shotgun (WGS) entry which is preliminary data.</text>
</comment>
<evidence type="ECO:0000313" key="1">
    <source>
        <dbReference type="EMBL" id="GFN80830.1"/>
    </source>
</evidence>